<dbReference type="InterPro" id="IPR015424">
    <property type="entry name" value="PyrdxlP-dep_Trfase"/>
</dbReference>
<dbReference type="GO" id="GO:0047804">
    <property type="term" value="F:cysteine-S-conjugate beta-lyase activity"/>
    <property type="evidence" value="ECO:0007669"/>
    <property type="project" value="UniProtKB-EC"/>
</dbReference>
<comment type="similarity">
    <text evidence="5">Belongs to the class-II pyridoxal-phosphate-dependent aminotransferase family. MalY/PatB cystathionine beta-lyase subfamily.</text>
</comment>
<evidence type="ECO:0000256" key="3">
    <source>
        <dbReference type="ARBA" id="ARBA00022898"/>
    </source>
</evidence>
<reference evidence="7 8" key="1">
    <citation type="submission" date="2019-03" db="EMBL/GenBank/DDBJ databases">
        <title>Sequencing the genomes of 1000 actinobacteria strains.</title>
        <authorList>
            <person name="Klenk H.-P."/>
        </authorList>
    </citation>
    <scope>NUCLEOTIDE SEQUENCE [LARGE SCALE GENOMIC DNA]</scope>
    <source>
        <strain evidence="7 8">DSM 18936</strain>
    </source>
</reference>
<keyword evidence="4 7" id="KW-0456">Lyase</keyword>
<dbReference type="InterPro" id="IPR015421">
    <property type="entry name" value="PyrdxlP-dep_Trfase_major"/>
</dbReference>
<dbReference type="Proteomes" id="UP000294558">
    <property type="component" value="Unassembled WGS sequence"/>
</dbReference>
<organism evidence="7 8">
    <name type="scientific">Ilumatobacter fluminis</name>
    <dbReference type="NCBI Taxonomy" id="467091"/>
    <lineage>
        <taxon>Bacteria</taxon>
        <taxon>Bacillati</taxon>
        <taxon>Actinomycetota</taxon>
        <taxon>Acidimicrobiia</taxon>
        <taxon>Acidimicrobiales</taxon>
        <taxon>Ilumatobacteraceae</taxon>
        <taxon>Ilumatobacter</taxon>
    </lineage>
</organism>
<dbReference type="Gene3D" id="3.90.1150.10">
    <property type="entry name" value="Aspartate Aminotransferase, domain 1"/>
    <property type="match status" value="1"/>
</dbReference>
<dbReference type="EC" id="4.4.1.13" evidence="2"/>
<feature type="domain" description="Aminotransferase class I/classII large" evidence="6">
    <location>
        <begin position="48"/>
        <end position="381"/>
    </location>
</feature>
<evidence type="ECO:0000256" key="2">
    <source>
        <dbReference type="ARBA" id="ARBA00012224"/>
    </source>
</evidence>
<name>A0A4R7I1U7_9ACTN</name>
<dbReference type="RefSeq" id="WP_166657608.1">
    <property type="nucleotide sequence ID" value="NZ_SOAU01000001.1"/>
</dbReference>
<dbReference type="InterPro" id="IPR015422">
    <property type="entry name" value="PyrdxlP-dep_Trfase_small"/>
</dbReference>
<dbReference type="PANTHER" id="PTHR43525">
    <property type="entry name" value="PROTEIN MALY"/>
    <property type="match status" value="1"/>
</dbReference>
<dbReference type="PANTHER" id="PTHR43525:SF2">
    <property type="entry name" value="CYSTATHIONINE BETA-LYASE-RELATED"/>
    <property type="match status" value="1"/>
</dbReference>
<evidence type="ECO:0000259" key="6">
    <source>
        <dbReference type="Pfam" id="PF00155"/>
    </source>
</evidence>
<dbReference type="SUPFAM" id="SSF53383">
    <property type="entry name" value="PLP-dependent transferases"/>
    <property type="match status" value="1"/>
</dbReference>
<keyword evidence="3" id="KW-0663">Pyridoxal phosphate</keyword>
<evidence type="ECO:0000313" key="7">
    <source>
        <dbReference type="EMBL" id="TDT17481.1"/>
    </source>
</evidence>
<gene>
    <name evidence="7" type="ORF">BDK89_3091</name>
</gene>
<dbReference type="EMBL" id="SOAU01000001">
    <property type="protein sequence ID" value="TDT17481.1"/>
    <property type="molecule type" value="Genomic_DNA"/>
</dbReference>
<dbReference type="Gene3D" id="3.40.640.10">
    <property type="entry name" value="Type I PLP-dependent aspartate aminotransferase-like (Major domain)"/>
    <property type="match status" value="1"/>
</dbReference>
<dbReference type="GO" id="GO:0030170">
    <property type="term" value="F:pyridoxal phosphate binding"/>
    <property type="evidence" value="ECO:0007669"/>
    <property type="project" value="InterPro"/>
</dbReference>
<proteinExistence type="inferred from homology"/>
<sequence length="385" mass="42110">MANNDPFGLRSLDVEALRRRRGAKWMAHPAPFAAWVADMDFEVAPPIAEALHEVIDRHELGYPNWGGPYALSPAAKLFPARMAQRYGWDLDPDRVHDLIDVIQGVRAAIHHRSEPGDGVVLHLPAYHPFLDSIEPASRRLIGIGRTEDGFDYDDLEERLRHDSRARIWILCHPHNPLGHVFDLPELERIADIALRHGITVVSDEIHADLTMPGTTHIPFASLASEVAAHTITVTSASKAFNLAGLRWAVVHAGDRTFHDALDALPGHYLGAPNLMAVTAATAAWTRGDDWLGAVVGVIDENRTSLVDLLAEHLPEVRYRPPAATYLAWLDVSALDLGDDPAAVFRERGVELSAGHQFGRGGEGHVRMNLATSPSVLAEMVAAMAG</sequence>
<evidence type="ECO:0000256" key="4">
    <source>
        <dbReference type="ARBA" id="ARBA00023239"/>
    </source>
</evidence>
<comment type="cofactor">
    <cofactor evidence="1">
        <name>pyridoxal 5'-phosphate</name>
        <dbReference type="ChEBI" id="CHEBI:597326"/>
    </cofactor>
</comment>
<evidence type="ECO:0000256" key="5">
    <source>
        <dbReference type="ARBA" id="ARBA00037974"/>
    </source>
</evidence>
<dbReference type="InterPro" id="IPR051798">
    <property type="entry name" value="Class-II_PLP-Dep_Aminotrans"/>
</dbReference>
<evidence type="ECO:0000256" key="1">
    <source>
        <dbReference type="ARBA" id="ARBA00001933"/>
    </source>
</evidence>
<dbReference type="InterPro" id="IPR004839">
    <property type="entry name" value="Aminotransferase_I/II_large"/>
</dbReference>
<comment type="caution">
    <text evidence="7">The sequence shown here is derived from an EMBL/GenBank/DDBJ whole genome shotgun (WGS) entry which is preliminary data.</text>
</comment>
<dbReference type="Pfam" id="PF00155">
    <property type="entry name" value="Aminotran_1_2"/>
    <property type="match status" value="1"/>
</dbReference>
<protein>
    <recommendedName>
        <fullName evidence="2">cysteine-S-conjugate beta-lyase</fullName>
        <ecNumber evidence="2">4.4.1.13</ecNumber>
    </recommendedName>
</protein>
<accession>A0A4R7I1U7</accession>
<keyword evidence="8" id="KW-1185">Reference proteome</keyword>
<evidence type="ECO:0000313" key="8">
    <source>
        <dbReference type="Proteomes" id="UP000294558"/>
    </source>
</evidence>
<dbReference type="AlphaFoldDB" id="A0A4R7I1U7"/>
<dbReference type="CDD" id="cd00609">
    <property type="entry name" value="AAT_like"/>
    <property type="match status" value="1"/>
</dbReference>